<sequence length="530" mass="62052">MFAENPDLYPTPMRLQRKMFSKIDFRYVSTVLEPSAGRGDLLEGIEEQMKVTNRYRKTHDIDAIELDPNLISILKGKGKRVIHDNFLSFDSYKRYDCIIMNTPFSEGDKHLIKAIELQERGGQVVALINAETLKNPYSNTRKHLVRLLDKYNADVEFIQDGFTQADRKTSVEVALVYVSIPKIENESLIINNLKQDESYKVKSDLHSTQIVNGDFIKGIVENYNYEVKAGLRLIEEYEKLKPLMLKSFKESDSPVLELGLSNKDDEGSSLENGYIKQIRLKYWSALFSNDQFMGLFTSNLKRKYMEYVQELKDYDFSFYNIYTLRIQLNNEMIQGVEDTILNLFEEFSHKHYFDESSKNIHLYDGWKTNKSYKVNKKVIIPLNGYNRWWDGKYNPTSYEVMDKLKDMEKVFNYLDDGSTGEIDLVDTMKMAEHYGETKKIDLKYFYISLFKKGTCHIEFKNMDLLQKFNLFGSNKRGWLPPSYGKAPYEDMSKAEKDVIDNFEGKESYNKVMQNKGYFIQDTKELLKITS</sequence>
<dbReference type="SUPFAM" id="SSF53335">
    <property type="entry name" value="S-adenosyl-L-methionine-dependent methyltransferases"/>
    <property type="match status" value="1"/>
</dbReference>
<protein>
    <submittedName>
        <fullName evidence="2">DUF4942 domain-containing protein</fullName>
    </submittedName>
</protein>
<evidence type="ECO:0000313" key="2">
    <source>
        <dbReference type="EMBL" id="TYS56408.1"/>
    </source>
</evidence>
<dbReference type="InterPro" id="IPR029063">
    <property type="entry name" value="SAM-dependent_MTases_sf"/>
</dbReference>
<dbReference type="Proteomes" id="UP000322997">
    <property type="component" value="Unassembled WGS sequence"/>
</dbReference>
<feature type="domain" description="DUF4942" evidence="1">
    <location>
        <begin position="276"/>
        <end position="477"/>
    </location>
</feature>
<dbReference type="AlphaFoldDB" id="A0A5D4S2M8"/>
<evidence type="ECO:0000313" key="3">
    <source>
        <dbReference type="Proteomes" id="UP000322997"/>
    </source>
</evidence>
<dbReference type="InterPro" id="IPR031339">
    <property type="entry name" value="DUF4942"/>
</dbReference>
<reference evidence="2 3" key="1">
    <citation type="submission" date="2019-08" db="EMBL/GenBank/DDBJ databases">
        <title>Bacillus genomes from the desert of Cuatro Cienegas, Coahuila.</title>
        <authorList>
            <person name="Olmedo-Alvarez G."/>
        </authorList>
    </citation>
    <scope>NUCLEOTIDE SEQUENCE [LARGE SCALE GENOMIC DNA]</scope>
    <source>
        <strain evidence="2 3">CH108_3D</strain>
    </source>
</reference>
<dbReference type="Pfam" id="PF13708">
    <property type="entry name" value="DUF4942"/>
    <property type="match status" value="1"/>
</dbReference>
<accession>A0A5D4S2M8</accession>
<comment type="caution">
    <text evidence="2">The sequence shown here is derived from an EMBL/GenBank/DDBJ whole genome shotgun (WGS) entry which is preliminary data.</text>
</comment>
<evidence type="ECO:0000259" key="1">
    <source>
        <dbReference type="Pfam" id="PF13708"/>
    </source>
</evidence>
<dbReference type="RefSeq" id="WP_148984442.1">
    <property type="nucleotide sequence ID" value="NZ_JBNILK010000001.1"/>
</dbReference>
<gene>
    <name evidence="2" type="ORF">FZC83_02200</name>
</gene>
<proteinExistence type="predicted"/>
<name>A0A5D4S2M8_9BACI</name>
<organism evidence="2 3">
    <name type="scientific">Rossellomorea marisflavi</name>
    <dbReference type="NCBI Taxonomy" id="189381"/>
    <lineage>
        <taxon>Bacteria</taxon>
        <taxon>Bacillati</taxon>
        <taxon>Bacillota</taxon>
        <taxon>Bacilli</taxon>
        <taxon>Bacillales</taxon>
        <taxon>Bacillaceae</taxon>
        <taxon>Rossellomorea</taxon>
    </lineage>
</organism>
<dbReference type="Gene3D" id="3.40.50.150">
    <property type="entry name" value="Vaccinia Virus protein VP39"/>
    <property type="match status" value="1"/>
</dbReference>
<dbReference type="EMBL" id="VTEQ01000001">
    <property type="protein sequence ID" value="TYS56408.1"/>
    <property type="molecule type" value="Genomic_DNA"/>
</dbReference>